<feature type="domain" description="SbsA Ig-like" evidence="3">
    <location>
        <begin position="291"/>
        <end position="401"/>
    </location>
</feature>
<feature type="domain" description="SbsA Ig-like" evidence="3">
    <location>
        <begin position="854"/>
        <end position="960"/>
    </location>
</feature>
<feature type="domain" description="SbsA Ig-like" evidence="3">
    <location>
        <begin position="967"/>
        <end position="1074"/>
    </location>
</feature>
<dbReference type="Pfam" id="PF13205">
    <property type="entry name" value="Big_5"/>
    <property type="match status" value="9"/>
</dbReference>
<proteinExistence type="predicted"/>
<feature type="domain" description="SbsA Ig-like" evidence="3">
    <location>
        <begin position="515"/>
        <end position="623"/>
    </location>
</feature>
<feature type="domain" description="SbsA Ig-like" evidence="3">
    <location>
        <begin position="1080"/>
        <end position="1175"/>
    </location>
</feature>
<dbReference type="OrthoDB" id="2467194at2"/>
<dbReference type="Gene3D" id="2.60.40.1220">
    <property type="match status" value="2"/>
</dbReference>
<feature type="region of interest" description="Disordered" evidence="2">
    <location>
        <begin position="155"/>
        <end position="180"/>
    </location>
</feature>
<keyword evidence="1" id="KW-0732">Signal</keyword>
<dbReference type="Proteomes" id="UP000271031">
    <property type="component" value="Unassembled WGS sequence"/>
</dbReference>
<protein>
    <recommendedName>
        <fullName evidence="3">SbsA Ig-like domain-containing protein</fullName>
    </recommendedName>
</protein>
<dbReference type="Gene3D" id="2.60.40.3710">
    <property type="match status" value="1"/>
</dbReference>
<dbReference type="EMBL" id="RHHQ01000002">
    <property type="protein sequence ID" value="RNB92667.1"/>
    <property type="molecule type" value="Genomic_DNA"/>
</dbReference>
<comment type="caution">
    <text evidence="4">The sequence shown here is derived from an EMBL/GenBank/DDBJ whole genome shotgun (WGS) entry which is preliminary data.</text>
</comment>
<feature type="domain" description="SbsA Ig-like" evidence="3">
    <location>
        <begin position="409"/>
        <end position="505"/>
    </location>
</feature>
<dbReference type="RefSeq" id="WP_122915924.1">
    <property type="nucleotide sequence ID" value="NZ_RHHQ01000002.1"/>
</dbReference>
<evidence type="ECO:0000256" key="2">
    <source>
        <dbReference type="SAM" id="MobiDB-lite"/>
    </source>
</evidence>
<feature type="domain" description="SbsA Ig-like" evidence="3">
    <location>
        <begin position="1191"/>
        <end position="1302"/>
    </location>
</feature>
<feature type="domain" description="SbsA Ig-like" evidence="3">
    <location>
        <begin position="634"/>
        <end position="727"/>
    </location>
</feature>
<gene>
    <name evidence="4" type="ORF">EDM56_00540</name>
</gene>
<keyword evidence="5" id="KW-1185">Reference proteome</keyword>
<feature type="domain" description="SbsA Ig-like" evidence="3">
    <location>
        <begin position="736"/>
        <end position="845"/>
    </location>
</feature>
<dbReference type="InterPro" id="IPR032812">
    <property type="entry name" value="SbsA_Ig"/>
</dbReference>
<evidence type="ECO:0000313" key="5">
    <source>
        <dbReference type="Proteomes" id="UP000271031"/>
    </source>
</evidence>
<evidence type="ECO:0000313" key="4">
    <source>
        <dbReference type="EMBL" id="RNB92667.1"/>
    </source>
</evidence>
<reference evidence="4 5" key="1">
    <citation type="submission" date="2018-10" db="EMBL/GenBank/DDBJ databases">
        <title>Phylogenomics of Brevibacillus.</title>
        <authorList>
            <person name="Dunlap C."/>
        </authorList>
    </citation>
    <scope>NUCLEOTIDE SEQUENCE [LARGE SCALE GENOMIC DNA]</scope>
    <source>
        <strain evidence="4 5">JCM 15716</strain>
    </source>
</reference>
<sequence>MYLRTMRYLLIVALVVGMVLPTAGFAQSVEAVQEQPAAVVEPSAEQPTGQAAVQAEEPQQALAPIIRVTDANQKEYKNGDTADTDVEVTISHTASFQYTVQADNADESSEGSSDEPVTVKLVGKADGMPHTYVITATDKEKAELKSTFELTITKPSADLPAVEQPKPPRKPRVKSQPQVQANDLQVTITATSGASKIAEGGTATDDVLIDIKPAQDGLGFTYSVTVPDDKVQPDDKNEVLTNTNKAVADKGSTFPLKGKADGTEVNYVITVKGGTPEPVSTFNLKIAQKQMTISSPQTGATVQPGDSIVLNFDKPLKYWENESDVITGTNVTDKFALIASIKKQGDQTGVTYTATWDGNAKITLKPSAALTYGAKYDITVQEKKVRDANYRFNKAFTATFTVDTQPATFYPAPNATGVSPLVQPTVTFTKPVLLAGSKLPITSANAASLIDFNGGAFTASYSGQVITITPTNPLINHQSYTLKLKAGVVVDANNNPNAEASAVFTVEDNATPYATITPAHGATYVSNTAALKVKFSEKMYLAGNGFVELNASNVGSVNIFSLLDESNYPVATTRTYDVVNNELYITPVAPLAYSKPYRLQVNAGVLRDAAGNYNTAAFSQFTTTPDFYPPYLVFTPSTGTSGVQLNASVVIKFTEPVTLQTSALADFVTIKDINANSLIAFRPTWDAFTQTLTLTPSAYLQPNKGYIVTVMPNLVRDVSGLGNQLSTSVFYTQYDLTPPTFTSVPLNGASNVVVNDTFYVTVSEAVKRGNGEELTSGNAGKVVYLYDSLNKVVATKVTWDAVANKFAITPTYPLRSGTSYRLAIAAGELRDLGGNPNNLFYSDFRTVVQWGAPIISASIANGQTNVPLDGQLLIFFDKPVSYADGTALTNSNIAKLLTFRDERNVNVPFTASWDADNLRVTVTTKSKLQTSQKYNVAIDAGKIMDGLGNRNNAFGILFTTVSAADLPTVISAPVNGDYDIPIDTDINLQFNKPVRLADGSPITASAIESLISLKTSRRDLVSFQAEWSPSELVMTLVPKKRLSKNESYTLYLPANAFTDMSNNPVPAYIASFSTPYDTNLPKIASVPMNDDTDVPVDKKIEVVFSEDVTLKNGTKPTATTLKRLVSVYDENFKTVSASYSWNSTTRTLTIKPTQLLRINTAYTISVGPDSVFNKSKKGNGGYIATFKTTATAPAIKITTTPKNLATDVPIRDDLKVTFSDAVTLANGSTITSSNITGLVQLLTVDGKSVPSKLTWDSSKRTITVDPKLYLEKKSYYTLYIPAGSFSNQAGAVNDELKVTFMTGK</sequence>
<accession>A0A3M8E0A1</accession>
<evidence type="ECO:0000256" key="1">
    <source>
        <dbReference type="ARBA" id="ARBA00022729"/>
    </source>
</evidence>
<evidence type="ECO:0000259" key="3">
    <source>
        <dbReference type="Pfam" id="PF13205"/>
    </source>
</evidence>
<organism evidence="4 5">
    <name type="scientific">Brevibacillus fluminis</name>
    <dbReference type="NCBI Taxonomy" id="511487"/>
    <lineage>
        <taxon>Bacteria</taxon>
        <taxon>Bacillati</taxon>
        <taxon>Bacillota</taxon>
        <taxon>Bacilli</taxon>
        <taxon>Bacillales</taxon>
        <taxon>Paenibacillaceae</taxon>
        <taxon>Brevibacillus</taxon>
    </lineage>
</organism>
<name>A0A3M8E0A1_9BACL</name>
<dbReference type="InterPro" id="IPR014755">
    <property type="entry name" value="Cu-Rt/internalin_Ig-like"/>
</dbReference>